<accession>A0ABV4SWS9</accession>
<name>A0ABV4SWS9_9ACTN</name>
<protein>
    <recommendedName>
        <fullName evidence="3">CopG family transcriptional regulator</fullName>
    </recommendedName>
</protein>
<sequence length="95" mass="10071">MAKKKLTITIDNGRVEAIEGLVSSSAAGPGSVSAWIEDAVKAKLEQAERAERAIDWLVSRAQAEHPGEWEQALEAVRAADERHGFTSAGEGQSAA</sequence>
<evidence type="ECO:0000313" key="2">
    <source>
        <dbReference type="Proteomes" id="UP001571476"/>
    </source>
</evidence>
<dbReference type="EMBL" id="JBGOSP010000047">
    <property type="protein sequence ID" value="MFA3842934.1"/>
    <property type="molecule type" value="Genomic_DNA"/>
</dbReference>
<proteinExistence type="predicted"/>
<comment type="caution">
    <text evidence="1">The sequence shown here is derived from an EMBL/GenBank/DDBJ whole genome shotgun (WGS) entry which is preliminary data.</text>
</comment>
<organism evidence="1 2">
    <name type="scientific">Streptomyces aureus</name>
    <dbReference type="NCBI Taxonomy" id="193461"/>
    <lineage>
        <taxon>Bacteria</taxon>
        <taxon>Bacillati</taxon>
        <taxon>Actinomycetota</taxon>
        <taxon>Actinomycetes</taxon>
        <taxon>Kitasatosporales</taxon>
        <taxon>Streptomycetaceae</taxon>
        <taxon>Streptomyces</taxon>
    </lineage>
</organism>
<reference evidence="1 2" key="1">
    <citation type="submission" date="2024-08" db="EMBL/GenBank/DDBJ databases">
        <title>Genome sequence of Streptomyces aureus CACIA-1.46HGO.</title>
        <authorList>
            <person name="Evangelista-Martinez Z."/>
        </authorList>
    </citation>
    <scope>NUCLEOTIDE SEQUENCE [LARGE SCALE GENOMIC DNA]</scope>
    <source>
        <strain evidence="1 2">CACIA-1.46HGO</strain>
    </source>
</reference>
<dbReference type="Proteomes" id="UP001571476">
    <property type="component" value="Unassembled WGS sequence"/>
</dbReference>
<gene>
    <name evidence="1" type="ORF">ACEG43_43520</name>
</gene>
<keyword evidence="2" id="KW-1185">Reference proteome</keyword>
<evidence type="ECO:0008006" key="3">
    <source>
        <dbReference type="Google" id="ProtNLM"/>
    </source>
</evidence>
<dbReference type="RefSeq" id="WP_328541338.1">
    <property type="nucleotide sequence ID" value="NZ_BAAAKQ010000154.1"/>
</dbReference>
<evidence type="ECO:0000313" key="1">
    <source>
        <dbReference type="EMBL" id="MFA3842934.1"/>
    </source>
</evidence>